<dbReference type="Proteomes" id="UP001281147">
    <property type="component" value="Unassembled WGS sequence"/>
</dbReference>
<proteinExistence type="predicted"/>
<reference evidence="1" key="1">
    <citation type="submission" date="2023-07" db="EMBL/GenBank/DDBJ databases">
        <title>Black Yeasts Isolated from many extreme environments.</title>
        <authorList>
            <person name="Coleine C."/>
            <person name="Stajich J.E."/>
            <person name="Selbmann L."/>
        </authorList>
    </citation>
    <scope>NUCLEOTIDE SEQUENCE</scope>
    <source>
        <strain evidence="1">CCFEE 5714</strain>
    </source>
</reference>
<evidence type="ECO:0000313" key="1">
    <source>
        <dbReference type="EMBL" id="KAK3708582.1"/>
    </source>
</evidence>
<gene>
    <name evidence="1" type="ORF">LTR37_011477</name>
</gene>
<name>A0ACC3N3E5_9PEZI</name>
<accession>A0ACC3N3E5</accession>
<protein>
    <submittedName>
        <fullName evidence="1">Uncharacterized protein</fullName>
    </submittedName>
</protein>
<sequence length="1675" mass="184416">MDADNAMERLQNLQRDLIAFTESRLPALDRLAAELDASTEDLRKLLEKEKKNEESRKRLDPPTTPKPTTLKIENEEYRITEDFRATALQVADELDLDEVQAAKLCIDAGSAVEGQADTTIPYRALLQFHKQRFVLLDCVRLLLLQTIEVDAGDRNAEAFQELARSVIRGEDGRPEAGSAYWRKCLAAFTEVEGYIKKVYAHRETRAMTGLPAYGEMEDALVAQRLLLIRQHESLAAIMSYLIRGGHVMREDFRSLLTQATQLGEGTAVDVTIHYLPILISGSAYFGSNDATTLDAAKELHGLFTPGPASLQWKQAAFRATATVCWLAEYSSRFLDPTSAQTLRVADRQKEEEDRSKLLFECLTDRAFHFMLAACQFLKPEVWHDPAKVGIVRFLLEDTPSVPLDKITPPSAVFISFAMTELQSFSDAFVANLPDVLRRLKADEDDQRRAMLSGTPEPNQRGQLDLERFLVIISYAYQDNPDAAQDFWSDKESSLYGFLRWISRRLPTPRVAAFCELLRAIASDEKSGNQAHQFLREDPAMVSGKLRKSYSVSWAQIFSELELYASSVKNKPANPQQAYSPDGRPPESDYMEPETAIMLEAYLRLAAHVCRVSPDARNWILREQTFHLGENLFQLASTGNIGRVHAVCFDLLAALLSDKQSEVSDGMWALLDNWISGGGAAGQNVPRLGRHAHPERHYLNNYATNPETAAGLVTLLNALVAPSQSQGDLTLDSLPFPENLGSQSRHGGIETYVDFILGTVFRSTGSNEVLNDVDQVPYDVLRCACLDFVCICLSTFNEDLVALANTTNVGVDAAMRTSSLAAYARLHPFARVMDWMLNNNVIVGLSYVVQQNNDDLNGLDPGSPRVQATLRGVQAMNLAMKLQATYFDIVRPLVNKGGQSRTPSVANSSIASYDEVILSQLDVVVTITSFAASNNVDLSFESLSLLQKLCKSRKLGDAPQYNEHGRVRLGSRLVGKLSEYSDAIAASLQPYFEVFEWDVEMGEQPYKLVKATAILDVLNGSLGNSAGRPSVAHCLLGFVCHMRSVIIEPGSAFSQGESLFHNIAICAAQAPWAIDTSNISWLVGLKRGCLDVVLKLALSPLTASLVLPELRAMGFLGAASLNEIPALANPLWDQKPLQDSNLLLDSSALTVRDFLHTRESFFEYAALELRSVNESRSYSVQEQVVGALLGNIKLPDGEQIPTNSLFELFDFFDLETTAPSDAACRYFKDLDFSTCLKDDPEVVTSFDTRMAEQLLILRKREMINAGIIKDTHEDAQVDDEIRAILASLTSQNNWRAIQNARISALEAWVDLLSLVVTTNSLEVDRVASVALQGLQVVLPRLERALSESLDAAALLAKLTLTLVPAATSKSKNDSARSVGLAQERLLSAFRVCLKLIADSGTGLALRDVCYRICCAVLTSLPLTVVNGKPSPSPNARQLLQLVQSAGERLITVITEDAFSGRGITRVSSLLFLDALVSLFQLSNVNIAMLRALTKLNFIPVLIDSSIGSVTSSFQGDNEELVTTVAYFHTALSLLLRICQTPDGTQLVLNSGFFSAVAESKLFSTDPDIGLDIDNPVALREFYKLLSAVLRVVTAVVMSRGPSNASVLQQAKAFLQQNRFSMQAVFKRTSAVQKTAGPPEKEAVEVAEEFGKVLLVTGFLEDDEPAHVRASRVNGFT</sequence>
<keyword evidence="2" id="KW-1185">Reference proteome</keyword>
<evidence type="ECO:0000313" key="2">
    <source>
        <dbReference type="Proteomes" id="UP001281147"/>
    </source>
</evidence>
<dbReference type="EMBL" id="JAUTXU010000100">
    <property type="protein sequence ID" value="KAK3708582.1"/>
    <property type="molecule type" value="Genomic_DNA"/>
</dbReference>
<comment type="caution">
    <text evidence="1">The sequence shown here is derived from an EMBL/GenBank/DDBJ whole genome shotgun (WGS) entry which is preliminary data.</text>
</comment>
<organism evidence="1 2">
    <name type="scientific">Vermiconidia calcicola</name>
    <dbReference type="NCBI Taxonomy" id="1690605"/>
    <lineage>
        <taxon>Eukaryota</taxon>
        <taxon>Fungi</taxon>
        <taxon>Dikarya</taxon>
        <taxon>Ascomycota</taxon>
        <taxon>Pezizomycotina</taxon>
        <taxon>Dothideomycetes</taxon>
        <taxon>Dothideomycetidae</taxon>
        <taxon>Mycosphaerellales</taxon>
        <taxon>Extremaceae</taxon>
        <taxon>Vermiconidia</taxon>
    </lineage>
</organism>